<protein>
    <submittedName>
        <fullName evidence="1">Uncharacterized protein</fullName>
    </submittedName>
</protein>
<dbReference type="EMBL" id="MW265925">
    <property type="protein sequence ID" value="QWP89870.1"/>
    <property type="molecule type" value="Genomic_DNA"/>
</dbReference>
<reference evidence="1" key="1">
    <citation type="journal article" date="2020" name="Genes (Basel)">
        <title>The Complete Genome of Probiotic Lactobacillus sakei Derived from Plateau Yak Feces.</title>
        <authorList>
            <person name="Li K."/>
            <person name="Liu J."/>
            <person name="Zeng Z."/>
            <person name="Kulyar M.F."/>
            <person name="Wang Y."/>
            <person name="Li A."/>
            <person name="Bhutta Z.A."/>
            <person name="Aqib A.I."/>
            <person name="Shahzad M."/>
            <person name="Li J."/>
            <person name="Qi D."/>
        </authorList>
    </citation>
    <scope>NUCLEOTIDE SEQUENCE</scope>
    <source>
        <plasmid evidence="1">unnamed4</plasmid>
    </source>
</reference>
<gene>
    <name evidence="1" type="ORF">CLHJBBGJ_00005</name>
</gene>
<sequence>MDNISGLVRRTMGGLEMSELKLGEKKEVKNMKKLGMSNVDKDTLLELVVGNELDLVIPKIVVVRDIDSGSIERKDKEPLLWATLKVSDSEELKALTDLGYEENVSIIKLKIVQYGGESLDYMIGKTVDTSDLEIVFDEKNTPRGTTLRGLAFRSKLQEIKVVG</sequence>
<proteinExistence type="predicted"/>
<evidence type="ECO:0000313" key="1">
    <source>
        <dbReference type="EMBL" id="QWP89870.1"/>
    </source>
</evidence>
<organism evidence="1">
    <name type="scientific">Latilactobacillus sakei</name>
    <name type="common">Lactobacillus sakei</name>
    <dbReference type="NCBI Taxonomy" id="1599"/>
    <lineage>
        <taxon>Bacteria</taxon>
        <taxon>Bacillati</taxon>
        <taxon>Bacillota</taxon>
        <taxon>Bacilli</taxon>
        <taxon>Lactobacillales</taxon>
        <taxon>Lactobacillaceae</taxon>
        <taxon>Latilactobacillus</taxon>
    </lineage>
</organism>
<accession>A0A8F1LAY8</accession>
<name>A0A8F1LAY8_LATSK</name>
<geneLocation type="plasmid" evidence="1">
    <name>unnamed4</name>
</geneLocation>
<dbReference type="AlphaFoldDB" id="A0A8F1LAY8"/>
<keyword evidence="1" id="KW-0614">Plasmid</keyword>